<name>A0A7J7LIL8_9MAGN</name>
<evidence type="ECO:0000313" key="4">
    <source>
        <dbReference type="Proteomes" id="UP000541444"/>
    </source>
</evidence>
<dbReference type="EMBL" id="JACGCM010002261">
    <property type="protein sequence ID" value="KAF6142360.1"/>
    <property type="molecule type" value="Genomic_DNA"/>
</dbReference>
<dbReference type="InterPro" id="IPR012340">
    <property type="entry name" value="NA-bd_OB-fold"/>
</dbReference>
<sequence>MNLSRAITEALSSQLKTRRFVRPFVILKCSPFTTATQSATTTDLGFVESLVKDLVESPTLWVDHRKNKLNGMLNPMYPDFEHTDSGSPLWIDEVPNSVLLKLDELQFHPPKDSRVKAAEFVESLWKELLEKPNEWLDNRKIKVNPKYPDFKHKEDKDKALWLNVAPSWALLKLDELEFHPPKDSSVKAAEFVESLWKELLEKPNEWLDNRKIKVNPKYPDFKHKEDKDKALWLNVAPSWALLKLDELEFHPPKDSSRVKAAEFVESLWKELLEKPNEWLDNRKIKANPKYPDFKHKEDKDKALWLNVAPSWALLKLDELEFHPPKGPTSAEESWKNLVENLNKWWDNRFNKRNPKSPDFKHKDTGDALWLNSAPAWVLPKLPPGKSEDEDAVKDREFIENLWKDLFEKPNEWLDNRKTKVSPRHPDFKHKGQSKISRLHRDSVKALWLNEAQKWVLLKVDVLEVHPPEEVESVNSLVKDLVERPSQWVDHRKDKLDGLVKPTYPDFKHKDSGQPLWINKLPNWVLLKLDELQFPPPKDCKVKSGGLTESLWKELLEKPKDWLDYRKIKVNPKYPDFKHKEDKSKALWLNVAPRWALLKLDELEFHPPRGPASAEESWKNLVENLNKWWDNRFNKRNPKAPDFKHKDTGDALWLNSAPAWVLPKLPPGKSEDAEDEWVLVVELAVLKFFVSVLDVVNPKCPDFTHKDSGAALWLDGAPRWALLKLEELEFHPPKDRMVKSMDITESPWKELLEKPNDWLDNRKIKVNPKYPDFEHRDSGKTLWLNEAPKWVLSKVDVLEFHQSEDSMVQKREIVETMWKDLVEKPKEWPDYRKRKIEGSASPKYPDFVQKGSSQPLWLNAAPEFVPVKLEELEFHQPNVSQKTTQREKESIAKWANLGLPPSAKAKLVFKNGTKLPQIETTWPKPTEIPWQAKIANSVNLIGSITEPVQVELTDGKYIAGTVLTQEDSMGSDPLWIPIVFEGDLALVAACHLKKNDLVYIAGRVSGDPPKFTMEQGQSSLRVMVHSLNYVKESDTEKQSGASSRDNLDSSISGFCSITRVCTSVLASSDAKTQSRAPFQDVLDSSSSDEDRDFLERSWSDFFEKRLEWQDRRNDKVSSKLPDFTHKISIQGLWISSAPKWAVNKLKFLEKSEHEWRKGEHY</sequence>
<dbReference type="AlphaFoldDB" id="A0A7J7LIL8"/>
<dbReference type="InterPro" id="IPR011344">
    <property type="entry name" value="ssDNA-bd"/>
</dbReference>
<proteinExistence type="predicted"/>
<evidence type="ECO:0000313" key="3">
    <source>
        <dbReference type="EMBL" id="KAF6142360.1"/>
    </source>
</evidence>
<protein>
    <submittedName>
        <fullName evidence="3">Uncharacterized protein</fullName>
    </submittedName>
</protein>
<keyword evidence="4" id="KW-1185">Reference proteome</keyword>
<dbReference type="GO" id="GO:0006264">
    <property type="term" value="P:mitochondrial DNA replication"/>
    <property type="evidence" value="ECO:0007669"/>
    <property type="project" value="TreeGrafter"/>
</dbReference>
<dbReference type="InterPro" id="IPR000424">
    <property type="entry name" value="Primosome_PriB/ssb"/>
</dbReference>
<reference evidence="3 4" key="1">
    <citation type="journal article" date="2020" name="IScience">
        <title>Genome Sequencing of the Endangered Kingdonia uniflora (Circaeasteraceae, Ranunculales) Reveals Potential Mechanisms of Evolutionary Specialization.</title>
        <authorList>
            <person name="Sun Y."/>
            <person name="Deng T."/>
            <person name="Zhang A."/>
            <person name="Moore M.J."/>
            <person name="Landis J.B."/>
            <person name="Lin N."/>
            <person name="Zhang H."/>
            <person name="Zhang X."/>
            <person name="Huang J."/>
            <person name="Zhang X."/>
            <person name="Sun H."/>
            <person name="Wang H."/>
        </authorList>
    </citation>
    <scope>NUCLEOTIDE SEQUENCE [LARGE SCALE GENOMIC DNA]</scope>
    <source>
        <strain evidence="3">TB1705</strain>
        <tissue evidence="3">Leaf</tissue>
    </source>
</reference>
<dbReference type="PANTHER" id="PTHR10302:SF23">
    <property type="entry name" value="PROTEIN OSB4, CHLOROPLASTIC"/>
    <property type="match status" value="1"/>
</dbReference>
<dbReference type="Gene3D" id="2.40.50.140">
    <property type="entry name" value="Nucleic acid-binding proteins"/>
    <property type="match status" value="1"/>
</dbReference>
<evidence type="ECO:0000256" key="2">
    <source>
        <dbReference type="PROSITE-ProRule" id="PRU00252"/>
    </source>
</evidence>
<dbReference type="PROSITE" id="PS50935">
    <property type="entry name" value="SSB"/>
    <property type="match status" value="1"/>
</dbReference>
<keyword evidence="1 2" id="KW-0238">DNA-binding</keyword>
<comment type="caution">
    <text evidence="3">The sequence shown here is derived from an EMBL/GenBank/DDBJ whole genome shotgun (WGS) entry which is preliminary data.</text>
</comment>
<evidence type="ECO:0000256" key="1">
    <source>
        <dbReference type="ARBA" id="ARBA00023125"/>
    </source>
</evidence>
<dbReference type="GO" id="GO:0042645">
    <property type="term" value="C:mitochondrial nucleoid"/>
    <property type="evidence" value="ECO:0007669"/>
    <property type="project" value="TreeGrafter"/>
</dbReference>
<gene>
    <name evidence="3" type="ORF">GIB67_023385</name>
</gene>
<dbReference type="SUPFAM" id="SSF50249">
    <property type="entry name" value="Nucleic acid-binding proteins"/>
    <property type="match status" value="1"/>
</dbReference>
<dbReference type="Proteomes" id="UP000541444">
    <property type="component" value="Unassembled WGS sequence"/>
</dbReference>
<dbReference type="GO" id="GO:0003697">
    <property type="term" value="F:single-stranded DNA binding"/>
    <property type="evidence" value="ECO:0007669"/>
    <property type="project" value="InterPro"/>
</dbReference>
<dbReference type="OrthoDB" id="1078367at2759"/>
<dbReference type="PANTHER" id="PTHR10302">
    <property type="entry name" value="SINGLE-STRANDED DNA-BINDING PROTEIN"/>
    <property type="match status" value="1"/>
</dbReference>
<organism evidence="3 4">
    <name type="scientific">Kingdonia uniflora</name>
    <dbReference type="NCBI Taxonomy" id="39325"/>
    <lineage>
        <taxon>Eukaryota</taxon>
        <taxon>Viridiplantae</taxon>
        <taxon>Streptophyta</taxon>
        <taxon>Embryophyta</taxon>
        <taxon>Tracheophyta</taxon>
        <taxon>Spermatophyta</taxon>
        <taxon>Magnoliopsida</taxon>
        <taxon>Ranunculales</taxon>
        <taxon>Circaeasteraceae</taxon>
        <taxon>Kingdonia</taxon>
    </lineage>
</organism>
<accession>A0A7J7LIL8</accession>